<dbReference type="Pfam" id="PF11382">
    <property type="entry name" value="MctB"/>
    <property type="match status" value="1"/>
</dbReference>
<dbReference type="STRING" id="1686286.GCA_900092335_01723"/>
<keyword evidence="1" id="KW-1133">Transmembrane helix</keyword>
<gene>
    <name evidence="2" type="ORF">EJK80_12240</name>
</gene>
<sequence length="315" mass="31994">MPQRFSSSGPVIAGSGFGVAVGVAIGAFALGPTVAGSAGGDDAVRDEFRQVVQDNQVLQAQSKSGDSVVSELSPTMVDGSLAGRPVLVMTTSNAQSNEVDGIKALLASADIEDAGTIDLADAFFDQSRADELKSLIANTLPAGAQLSTKQQDMGTHAGESLGAALYMDPESTQPLASVADRATVLQALRDAGFIDYEDGTILPAQAIVVIDGKTSGTAGDAFKSDNLSAMLTALNKTGRNAVLAGRIESTSDEGVIGKLRSAKGNEVSTVDSIDRSWARMATVLAVREQLDGGHGAYGAAADVDAAAPPLPNAAS</sequence>
<keyword evidence="3" id="KW-1185">Reference proteome</keyword>
<protein>
    <submittedName>
        <fullName evidence="2">Copper transporter</fullName>
    </submittedName>
</protein>
<evidence type="ECO:0000313" key="2">
    <source>
        <dbReference type="EMBL" id="TQE42490.1"/>
    </source>
</evidence>
<accession>A0A540R428</accession>
<dbReference type="GO" id="GO:0055070">
    <property type="term" value="P:copper ion homeostasis"/>
    <property type="evidence" value="ECO:0007669"/>
    <property type="project" value="InterPro"/>
</dbReference>
<name>A0A540R428_9CORY</name>
<dbReference type="AlphaFoldDB" id="A0A540R428"/>
<organism evidence="2 3">
    <name type="scientific">Corynebacterium phoceense</name>
    <dbReference type="NCBI Taxonomy" id="1686286"/>
    <lineage>
        <taxon>Bacteria</taxon>
        <taxon>Bacillati</taxon>
        <taxon>Actinomycetota</taxon>
        <taxon>Actinomycetes</taxon>
        <taxon>Mycobacteriales</taxon>
        <taxon>Corynebacteriaceae</taxon>
        <taxon>Corynebacterium</taxon>
    </lineage>
</organism>
<keyword evidence="1" id="KW-0812">Transmembrane</keyword>
<keyword evidence="1" id="KW-0472">Membrane</keyword>
<dbReference type="InterPro" id="IPR021522">
    <property type="entry name" value="MctB"/>
</dbReference>
<dbReference type="EMBL" id="VHIR01000025">
    <property type="protein sequence ID" value="TQE42490.1"/>
    <property type="molecule type" value="Genomic_DNA"/>
</dbReference>
<evidence type="ECO:0000256" key="1">
    <source>
        <dbReference type="SAM" id="Phobius"/>
    </source>
</evidence>
<dbReference type="RefSeq" id="WP_066489225.1">
    <property type="nucleotide sequence ID" value="NZ_VHIR01000025.1"/>
</dbReference>
<comment type="caution">
    <text evidence="2">The sequence shown here is derived from an EMBL/GenBank/DDBJ whole genome shotgun (WGS) entry which is preliminary data.</text>
</comment>
<feature type="transmembrane region" description="Helical" evidence="1">
    <location>
        <begin position="12"/>
        <end position="31"/>
    </location>
</feature>
<dbReference type="GO" id="GO:0016020">
    <property type="term" value="C:membrane"/>
    <property type="evidence" value="ECO:0007669"/>
    <property type="project" value="InterPro"/>
</dbReference>
<reference evidence="2 3" key="1">
    <citation type="submission" date="2019-06" db="EMBL/GenBank/DDBJ databases">
        <title>Draft genome of C. phoceense Strain 272.</title>
        <authorList>
            <person name="Pacheco L.G.C."/>
            <person name="Barberis C.M."/>
            <person name="Almuzara M.N."/>
            <person name="Traglia G.M."/>
            <person name="Santos C.S."/>
            <person name="Rocha D.J.P.G."/>
            <person name="Aguiar E.R.G.R."/>
            <person name="Vay C.A."/>
        </authorList>
    </citation>
    <scope>NUCLEOTIDE SEQUENCE [LARGE SCALE GENOMIC DNA]</scope>
    <source>
        <strain evidence="2 3">272</strain>
    </source>
</reference>
<evidence type="ECO:0000313" key="3">
    <source>
        <dbReference type="Proteomes" id="UP000318080"/>
    </source>
</evidence>
<proteinExistence type="predicted"/>
<dbReference type="Proteomes" id="UP000318080">
    <property type="component" value="Unassembled WGS sequence"/>
</dbReference>